<dbReference type="EMBL" id="HBFR01037417">
    <property type="protein sequence ID" value="CAD8900045.1"/>
    <property type="molecule type" value="Transcribed_RNA"/>
</dbReference>
<evidence type="ECO:0000256" key="1">
    <source>
        <dbReference type="SAM" id="SignalP"/>
    </source>
</evidence>
<sequence length="152" mass="16037">MKLSVVIVAASVGLSAAFAPSAPAFTRQNVALEAQQTRANFLGAAAAATFAAAFGPGAAIAGTMAQENVADPTEQWETGSPTKAALDKRVERYTNARTQMTSNFAPQKRLTLERKSPVTRLDINSPGFGAYKSTFPGLYKTLDEAIAETPQK</sequence>
<reference evidence="3" key="1">
    <citation type="submission" date="2021-01" db="EMBL/GenBank/DDBJ databases">
        <authorList>
            <person name="Corre E."/>
            <person name="Pelletier E."/>
            <person name="Niang G."/>
            <person name="Scheremetjew M."/>
            <person name="Finn R."/>
            <person name="Kale V."/>
            <person name="Holt S."/>
            <person name="Cochrane G."/>
            <person name="Meng A."/>
            <person name="Brown T."/>
            <person name="Cohen L."/>
        </authorList>
    </citation>
    <scope>NUCLEOTIDE SEQUENCE</scope>
    <source>
        <strain evidence="3">308</strain>
    </source>
</reference>
<dbReference type="AlphaFoldDB" id="A0A6U5LAD3"/>
<evidence type="ECO:0000313" key="4">
    <source>
        <dbReference type="EMBL" id="CAD8900050.1"/>
    </source>
</evidence>
<dbReference type="EMBL" id="HBFR01037423">
    <property type="protein sequence ID" value="CAD8900050.1"/>
    <property type="molecule type" value="Transcribed_RNA"/>
</dbReference>
<protein>
    <recommendedName>
        <fullName evidence="5">PS II complex 12 kDa extrinsic protein</fullName>
    </recommendedName>
</protein>
<name>A0A6U5LAD3_9STRA</name>
<proteinExistence type="predicted"/>
<feature type="chain" id="PRO_5036393984" description="PS II complex 12 kDa extrinsic protein" evidence="1">
    <location>
        <begin position="18"/>
        <end position="152"/>
    </location>
</feature>
<evidence type="ECO:0008006" key="5">
    <source>
        <dbReference type="Google" id="ProtNLM"/>
    </source>
</evidence>
<dbReference type="EMBL" id="HBFR01037418">
    <property type="protein sequence ID" value="CAD8900046.1"/>
    <property type="molecule type" value="Transcribed_RNA"/>
</dbReference>
<evidence type="ECO:0000313" key="3">
    <source>
        <dbReference type="EMBL" id="CAD8900046.1"/>
    </source>
</evidence>
<keyword evidence="1" id="KW-0732">Signal</keyword>
<evidence type="ECO:0000313" key="2">
    <source>
        <dbReference type="EMBL" id="CAD8900045.1"/>
    </source>
</evidence>
<accession>A0A6U5LAD3</accession>
<gene>
    <name evidence="2" type="ORF">CHYS00102_LOCUS27262</name>
    <name evidence="3" type="ORF">CHYS00102_LOCUS27263</name>
    <name evidence="4" type="ORF">CHYS00102_LOCUS27267</name>
</gene>
<feature type="signal peptide" evidence="1">
    <location>
        <begin position="1"/>
        <end position="17"/>
    </location>
</feature>
<organism evidence="3">
    <name type="scientific">Corethron hystrix</name>
    <dbReference type="NCBI Taxonomy" id="216773"/>
    <lineage>
        <taxon>Eukaryota</taxon>
        <taxon>Sar</taxon>
        <taxon>Stramenopiles</taxon>
        <taxon>Ochrophyta</taxon>
        <taxon>Bacillariophyta</taxon>
        <taxon>Coscinodiscophyceae</taxon>
        <taxon>Corethrophycidae</taxon>
        <taxon>Corethrales</taxon>
        <taxon>Corethraceae</taxon>
        <taxon>Corethron</taxon>
    </lineage>
</organism>